<dbReference type="HAMAP" id="MF_00242">
    <property type="entry name" value="Arg_deiminase"/>
    <property type="match status" value="1"/>
</dbReference>
<dbReference type="Pfam" id="PF02274">
    <property type="entry name" value="ADI"/>
    <property type="match status" value="1"/>
</dbReference>
<evidence type="ECO:0000256" key="8">
    <source>
        <dbReference type="HAMAP-Rule" id="MF_00242"/>
    </source>
</evidence>
<name>A0ABT7IQF6_9ACTN</name>
<evidence type="ECO:0000256" key="2">
    <source>
        <dbReference type="ARBA" id="ARBA00005213"/>
    </source>
</evidence>
<dbReference type="PIRSF" id="PIRSF006356">
    <property type="entry name" value="Arg_deiminase"/>
    <property type="match status" value="1"/>
</dbReference>
<evidence type="ECO:0000313" key="10">
    <source>
        <dbReference type="Proteomes" id="UP001241926"/>
    </source>
</evidence>
<reference evidence="9 10" key="1">
    <citation type="submission" date="2023-05" db="EMBL/GenBank/DDBJ databases">
        <title>Streptomyces fuscus sp. nov., a brown-black pigment producing actinomyces isolated from dry sand of Sea duck farm.</title>
        <authorList>
            <person name="Xie J."/>
            <person name="Shen N."/>
        </authorList>
    </citation>
    <scope>NUCLEOTIDE SEQUENCE [LARGE SCALE GENOMIC DNA]</scope>
    <source>
        <strain evidence="9 10">GXMU-J15</strain>
    </source>
</reference>
<gene>
    <name evidence="8" type="primary">arcA</name>
    <name evidence="9" type="ORF">QNN03_00050</name>
</gene>
<dbReference type="EC" id="3.5.3.6" evidence="8"/>
<dbReference type="RefSeq" id="WP_285429520.1">
    <property type="nucleotide sequence ID" value="NZ_JASJUS010000001.1"/>
</dbReference>
<evidence type="ECO:0000256" key="6">
    <source>
        <dbReference type="ARBA" id="ARBA00022801"/>
    </source>
</evidence>
<dbReference type="GO" id="GO:0016990">
    <property type="term" value="F:arginine deiminase activity"/>
    <property type="evidence" value="ECO:0007669"/>
    <property type="project" value="UniProtKB-EC"/>
</dbReference>
<keyword evidence="6 8" id="KW-0378">Hydrolase</keyword>
<dbReference type="NCBIfam" id="NF002381">
    <property type="entry name" value="PRK01388.1"/>
    <property type="match status" value="1"/>
</dbReference>
<dbReference type="Proteomes" id="UP001241926">
    <property type="component" value="Unassembled WGS sequence"/>
</dbReference>
<evidence type="ECO:0000313" key="9">
    <source>
        <dbReference type="EMBL" id="MDL2074821.1"/>
    </source>
</evidence>
<dbReference type="Gene3D" id="1.10.3930.10">
    <property type="entry name" value="Arginine deiminase"/>
    <property type="match status" value="1"/>
</dbReference>
<keyword evidence="5 8" id="KW-0056">Arginine metabolism</keyword>
<keyword evidence="10" id="KW-1185">Reference proteome</keyword>
<evidence type="ECO:0000256" key="7">
    <source>
        <dbReference type="ARBA" id="ARBA00049429"/>
    </source>
</evidence>
<dbReference type="PANTHER" id="PTHR47271:SF3">
    <property type="entry name" value="ARGININE DEIMINASE"/>
    <property type="match status" value="1"/>
</dbReference>
<proteinExistence type="inferred from homology"/>
<evidence type="ECO:0000256" key="4">
    <source>
        <dbReference type="ARBA" id="ARBA00022490"/>
    </source>
</evidence>
<comment type="catalytic activity">
    <reaction evidence="7 8">
        <text>L-arginine + H2O = L-citrulline + NH4(+)</text>
        <dbReference type="Rhea" id="RHEA:19597"/>
        <dbReference type="ChEBI" id="CHEBI:15377"/>
        <dbReference type="ChEBI" id="CHEBI:28938"/>
        <dbReference type="ChEBI" id="CHEBI:32682"/>
        <dbReference type="ChEBI" id="CHEBI:57743"/>
        <dbReference type="EC" id="3.5.3.6"/>
    </reaction>
</comment>
<evidence type="ECO:0000256" key="5">
    <source>
        <dbReference type="ARBA" id="ARBA00022503"/>
    </source>
</evidence>
<evidence type="ECO:0000256" key="1">
    <source>
        <dbReference type="ARBA" id="ARBA00004496"/>
    </source>
</evidence>
<feature type="active site" description="Amidino-cysteine intermediate" evidence="8">
    <location>
        <position position="406"/>
    </location>
</feature>
<accession>A0ABT7IQF6</accession>
<dbReference type="EMBL" id="JASJUS010000001">
    <property type="protein sequence ID" value="MDL2074821.1"/>
    <property type="molecule type" value="Genomic_DNA"/>
</dbReference>
<organism evidence="9 10">
    <name type="scientific">Streptomyces fuscus</name>
    <dbReference type="NCBI Taxonomy" id="3048495"/>
    <lineage>
        <taxon>Bacteria</taxon>
        <taxon>Bacillati</taxon>
        <taxon>Actinomycetota</taxon>
        <taxon>Actinomycetes</taxon>
        <taxon>Kitasatosporales</taxon>
        <taxon>Streptomycetaceae</taxon>
        <taxon>Streptomyces</taxon>
    </lineage>
</organism>
<keyword evidence="4 8" id="KW-0963">Cytoplasm</keyword>
<dbReference type="PANTHER" id="PTHR47271">
    <property type="entry name" value="ARGININE DEIMINASE"/>
    <property type="match status" value="1"/>
</dbReference>
<evidence type="ECO:0000256" key="3">
    <source>
        <dbReference type="ARBA" id="ARBA00010206"/>
    </source>
</evidence>
<dbReference type="SUPFAM" id="SSF55909">
    <property type="entry name" value="Pentein"/>
    <property type="match status" value="1"/>
</dbReference>
<comment type="similarity">
    <text evidence="3 8">Belongs to the arginine deiminase family.</text>
</comment>
<sequence>MTSQQNPPEYGVHSEVGRLRKVLVCAPGLAHRRLTPTNSDDLLFDDVMWVENAQRDHLDFVNKLRERGVDVVELHDLLARTMRVPGARDWLLDRKIVPNEVGLGLVDGTRAYLETLEPAELAKYLIGGLAVDDLPDDYRSGYLALARESTGVREYLMPPLPNTLYTRDTTCWLYGGLTLNPLYWPARHDETLLMKAVYSFHPDYAGSTVWWGDPEKDWGQATFEGGDIMPVGNGVVLMGMSERTSRQAITQVAKALFEGGAAEHVVVAGMPRLRSAMHLDTVFTFADRDLVTLYPAIMDGVHTFSLRPSDKAPGLEIVDEAPASFVEVVAKALGLPKLRVVETGGDVYASERQQWDSGNNAVALEPGVVFTYDRNTQTNTLLRKAGVEVVTIVGAELGRGRGGGHCMTCPIVRDPVDF</sequence>
<dbReference type="PRINTS" id="PR01466">
    <property type="entry name" value="ARGDEIMINASE"/>
</dbReference>
<comment type="caution">
    <text evidence="9">The sequence shown here is derived from an EMBL/GenBank/DDBJ whole genome shotgun (WGS) entry which is preliminary data.</text>
</comment>
<comment type="pathway">
    <text evidence="2 8">Amino-acid degradation; L-arginine degradation via ADI pathway; carbamoyl phosphate from L-arginine: step 1/2.</text>
</comment>
<dbReference type="Gene3D" id="3.75.10.10">
    <property type="entry name" value="L-arginine/glycine Amidinotransferase, Chain A"/>
    <property type="match status" value="1"/>
</dbReference>
<comment type="subcellular location">
    <subcellularLocation>
        <location evidence="1 8">Cytoplasm</location>
    </subcellularLocation>
</comment>
<dbReference type="InterPro" id="IPR003876">
    <property type="entry name" value="Arg_deiminase"/>
</dbReference>
<protein>
    <recommendedName>
        <fullName evidence="8">Arginine deiminase</fullName>
        <shortName evidence="8">ADI</shortName>
        <ecNumber evidence="8">3.5.3.6</ecNumber>
    </recommendedName>
    <alternativeName>
        <fullName evidence="8">Arginine dihydrolase</fullName>
        <shortName evidence="8">AD</shortName>
    </alternativeName>
</protein>